<dbReference type="RefSeq" id="WP_258543591.1">
    <property type="nucleotide sequence ID" value="NZ_OU015584.1"/>
</dbReference>
<dbReference type="Proteomes" id="UP000683507">
    <property type="component" value="Chromosome"/>
</dbReference>
<dbReference type="KEGG" id="ptan:CRYO30217_03416"/>
<sequence>MKLIKYIFLFLIVALLASCNSTYYFKKADKQFNLERYGKAIPFYEKGLSKERNIDALQNLAECHVANNRKDEAIPLLEEALTLGEVNPRTFFILGQSYLSEGKYEKSIDFLSKYLERMPNDVVAQMLLASAYSIEDRFRDTTLYTLNSIDISEFETVPRVECSDCYDCSEETHQENRRTEFKVKKK</sequence>
<reference evidence="3" key="1">
    <citation type="submission" date="2021-04" db="EMBL/GenBank/DDBJ databases">
        <authorList>
            <person name="Rodrigo-Torres L."/>
            <person name="Arahal R. D."/>
            <person name="Lucena T."/>
        </authorList>
    </citation>
    <scope>NUCLEOTIDE SEQUENCE</scope>
    <source>
        <strain evidence="3">AS29M-1</strain>
    </source>
</reference>
<dbReference type="SUPFAM" id="SSF48452">
    <property type="entry name" value="TPR-like"/>
    <property type="match status" value="1"/>
</dbReference>
<dbReference type="Gene3D" id="1.25.40.10">
    <property type="entry name" value="Tetratricopeptide repeat domain"/>
    <property type="match status" value="1"/>
</dbReference>
<dbReference type="SMART" id="SM00028">
    <property type="entry name" value="TPR"/>
    <property type="match status" value="3"/>
</dbReference>
<dbReference type="InterPro" id="IPR011990">
    <property type="entry name" value="TPR-like_helical_dom_sf"/>
</dbReference>
<accession>A0A916JRD5</accession>
<gene>
    <name evidence="2" type="ORF">CRYO30217_03416</name>
    <name evidence="3" type="ORF">CRYO30217_03421</name>
</gene>
<name>A0A916JRD5_9FLAO</name>
<organism evidence="3 4">
    <name type="scientific">Parvicella tangerina</name>
    <dbReference type="NCBI Taxonomy" id="2829795"/>
    <lineage>
        <taxon>Bacteria</taxon>
        <taxon>Pseudomonadati</taxon>
        <taxon>Bacteroidota</taxon>
        <taxon>Flavobacteriia</taxon>
        <taxon>Flavobacteriales</taxon>
        <taxon>Parvicellaceae</taxon>
        <taxon>Parvicella</taxon>
    </lineage>
</organism>
<dbReference type="EMBL" id="OU015584">
    <property type="protein sequence ID" value="CAG5087208.1"/>
    <property type="molecule type" value="Genomic_DNA"/>
</dbReference>
<keyword evidence="4" id="KW-1185">Reference proteome</keyword>
<dbReference type="KEGG" id="ptan:CRYO30217_03421"/>
<feature type="repeat" description="TPR" evidence="1">
    <location>
        <begin position="88"/>
        <end position="121"/>
    </location>
</feature>
<dbReference type="Pfam" id="PF12895">
    <property type="entry name" value="ANAPC3"/>
    <property type="match status" value="1"/>
</dbReference>
<dbReference type="AlphaFoldDB" id="A0A916JRD5"/>
<dbReference type="PROSITE" id="PS51257">
    <property type="entry name" value="PROKAR_LIPOPROTEIN"/>
    <property type="match status" value="1"/>
</dbReference>
<evidence type="ECO:0000313" key="4">
    <source>
        <dbReference type="Proteomes" id="UP000683507"/>
    </source>
</evidence>
<evidence type="ECO:0000313" key="3">
    <source>
        <dbReference type="EMBL" id="CAG5087223.1"/>
    </source>
</evidence>
<evidence type="ECO:0000256" key="1">
    <source>
        <dbReference type="PROSITE-ProRule" id="PRU00339"/>
    </source>
</evidence>
<proteinExistence type="predicted"/>
<evidence type="ECO:0008006" key="5">
    <source>
        <dbReference type="Google" id="ProtNLM"/>
    </source>
</evidence>
<evidence type="ECO:0000313" key="2">
    <source>
        <dbReference type="EMBL" id="CAG5087208.1"/>
    </source>
</evidence>
<dbReference type="EMBL" id="OU015584">
    <property type="protein sequence ID" value="CAG5087223.1"/>
    <property type="molecule type" value="Genomic_DNA"/>
</dbReference>
<dbReference type="PROSITE" id="PS50005">
    <property type="entry name" value="TPR"/>
    <property type="match status" value="1"/>
</dbReference>
<dbReference type="InterPro" id="IPR019734">
    <property type="entry name" value="TPR_rpt"/>
</dbReference>
<keyword evidence="1" id="KW-0802">TPR repeat</keyword>
<protein>
    <recommendedName>
        <fullName evidence="5">Tetratricopeptide repeat protein</fullName>
    </recommendedName>
</protein>